<comment type="caution">
    <text evidence="2">The sequence shown here is derived from an EMBL/GenBank/DDBJ whole genome shotgun (WGS) entry which is preliminary data.</text>
</comment>
<organism evidence="2 3">
    <name type="scientific">Liparis tanakae</name>
    <name type="common">Tanaka's snailfish</name>
    <dbReference type="NCBI Taxonomy" id="230148"/>
    <lineage>
        <taxon>Eukaryota</taxon>
        <taxon>Metazoa</taxon>
        <taxon>Chordata</taxon>
        <taxon>Craniata</taxon>
        <taxon>Vertebrata</taxon>
        <taxon>Euteleostomi</taxon>
        <taxon>Actinopterygii</taxon>
        <taxon>Neopterygii</taxon>
        <taxon>Teleostei</taxon>
        <taxon>Neoteleostei</taxon>
        <taxon>Acanthomorphata</taxon>
        <taxon>Eupercaria</taxon>
        <taxon>Perciformes</taxon>
        <taxon>Cottioidei</taxon>
        <taxon>Cottales</taxon>
        <taxon>Liparidae</taxon>
        <taxon>Liparis</taxon>
    </lineage>
</organism>
<keyword evidence="3" id="KW-1185">Reference proteome</keyword>
<protein>
    <submittedName>
        <fullName evidence="2">Uncharacterized protein</fullName>
    </submittedName>
</protein>
<proteinExistence type="predicted"/>
<accession>A0A4Z2E913</accession>
<feature type="region of interest" description="Disordered" evidence="1">
    <location>
        <begin position="1"/>
        <end position="67"/>
    </location>
</feature>
<dbReference type="AlphaFoldDB" id="A0A4Z2E913"/>
<sequence length="67" mass="6765">MSFVNNVKPPGQQPARSGGGVAVLPADGEDELLSGPQIHNGDTGTVHLSPPATDEAHHKLGGGTVED</sequence>
<evidence type="ECO:0000313" key="2">
    <source>
        <dbReference type="EMBL" id="TNN25060.1"/>
    </source>
</evidence>
<evidence type="ECO:0000313" key="3">
    <source>
        <dbReference type="Proteomes" id="UP000314294"/>
    </source>
</evidence>
<evidence type="ECO:0000256" key="1">
    <source>
        <dbReference type="SAM" id="MobiDB-lite"/>
    </source>
</evidence>
<reference evidence="2 3" key="1">
    <citation type="submission" date="2019-03" db="EMBL/GenBank/DDBJ databases">
        <title>First draft genome of Liparis tanakae, snailfish: a comprehensive survey of snailfish specific genes.</title>
        <authorList>
            <person name="Kim W."/>
            <person name="Song I."/>
            <person name="Jeong J.-H."/>
            <person name="Kim D."/>
            <person name="Kim S."/>
            <person name="Ryu S."/>
            <person name="Song J.Y."/>
            <person name="Lee S.K."/>
        </authorList>
    </citation>
    <scope>NUCLEOTIDE SEQUENCE [LARGE SCALE GENOMIC DNA]</scope>
    <source>
        <tissue evidence="2">Muscle</tissue>
    </source>
</reference>
<dbReference type="Proteomes" id="UP000314294">
    <property type="component" value="Unassembled WGS sequence"/>
</dbReference>
<name>A0A4Z2E913_9TELE</name>
<gene>
    <name evidence="2" type="ORF">EYF80_064813</name>
</gene>
<dbReference type="EMBL" id="SRLO01013576">
    <property type="protein sequence ID" value="TNN25060.1"/>
    <property type="molecule type" value="Genomic_DNA"/>
</dbReference>